<gene>
    <name evidence="11" type="ORF">CCAP1982_LOCUS8244</name>
</gene>
<evidence type="ECO:0000313" key="11">
    <source>
        <dbReference type="EMBL" id="CAD6999718.1"/>
    </source>
</evidence>
<keyword evidence="4 10" id="KW-0812">Transmembrane</keyword>
<feature type="transmembrane region" description="Helical" evidence="10">
    <location>
        <begin position="75"/>
        <end position="93"/>
    </location>
</feature>
<evidence type="ECO:0000256" key="5">
    <source>
        <dbReference type="ARBA" id="ARBA00022725"/>
    </source>
</evidence>
<evidence type="ECO:0000256" key="3">
    <source>
        <dbReference type="ARBA" id="ARBA00022606"/>
    </source>
</evidence>
<comment type="subcellular location">
    <subcellularLocation>
        <location evidence="1 10">Cell membrane</location>
        <topology evidence="1 10">Multi-pass membrane protein</topology>
    </subcellularLocation>
</comment>
<evidence type="ECO:0000256" key="2">
    <source>
        <dbReference type="ARBA" id="ARBA00022475"/>
    </source>
</evidence>
<sequence length="362" mass="42134">MVMEKPTESNTLVKHAYQNLPLYSANVKLLIKWGYIGTPSRSQRFLLGLLPVLTLIGQVINIFKSPDADMGETGMNLFLLAIMTNSILKHFTITRKDEYFQRFLQSMQQWCNAMESYEDQHIPGLILDITRRSQKLSRITFYGSVVGTVCGVAYPFTFEHRKFIFDVQYPLFDIKRTPFYEINFLLQAFVLVPSFLCVYMTFTNLLFTFLMFGEVTLLDLRLKLQNISKDDQSKMLKDFKDCIAYHNQIIDFRDDLENLVSMALFFEVALFGLMFCMLLFFISLVHDYQLIFTAVTFIAVTLYMIAISFYFASKFTSESLEIANAAYDTPWYDGNLEMRKCVLTMIARSQRPLLVCIINTWE</sequence>
<feature type="transmembrane region" description="Helical" evidence="10">
    <location>
        <begin position="184"/>
        <end position="212"/>
    </location>
</feature>
<dbReference type="PANTHER" id="PTHR21137">
    <property type="entry name" value="ODORANT RECEPTOR"/>
    <property type="match status" value="1"/>
</dbReference>
<dbReference type="GO" id="GO:0005886">
    <property type="term" value="C:plasma membrane"/>
    <property type="evidence" value="ECO:0007669"/>
    <property type="project" value="UniProtKB-SubCell"/>
</dbReference>
<keyword evidence="8 10" id="KW-0675">Receptor</keyword>
<comment type="caution">
    <text evidence="10">Lacks conserved residue(s) required for the propagation of feature annotation.</text>
</comment>
<evidence type="ECO:0000256" key="6">
    <source>
        <dbReference type="ARBA" id="ARBA00022989"/>
    </source>
</evidence>
<evidence type="ECO:0000256" key="8">
    <source>
        <dbReference type="ARBA" id="ARBA00023170"/>
    </source>
</evidence>
<feature type="transmembrane region" description="Helical" evidence="10">
    <location>
        <begin position="45"/>
        <end position="63"/>
    </location>
</feature>
<dbReference type="AlphaFoldDB" id="A0A811UN12"/>
<dbReference type="EMBL" id="CAJHJT010000012">
    <property type="protein sequence ID" value="CAD6999718.1"/>
    <property type="molecule type" value="Genomic_DNA"/>
</dbReference>
<feature type="transmembrane region" description="Helical" evidence="10">
    <location>
        <begin position="259"/>
        <end position="282"/>
    </location>
</feature>
<evidence type="ECO:0000256" key="4">
    <source>
        <dbReference type="ARBA" id="ARBA00022692"/>
    </source>
</evidence>
<dbReference type="GO" id="GO:0004984">
    <property type="term" value="F:olfactory receptor activity"/>
    <property type="evidence" value="ECO:0007669"/>
    <property type="project" value="InterPro"/>
</dbReference>
<dbReference type="GO" id="GO:0005549">
    <property type="term" value="F:odorant binding"/>
    <property type="evidence" value="ECO:0007669"/>
    <property type="project" value="InterPro"/>
</dbReference>
<keyword evidence="7 10" id="KW-0472">Membrane</keyword>
<evidence type="ECO:0000256" key="10">
    <source>
        <dbReference type="RuleBase" id="RU351113"/>
    </source>
</evidence>
<protein>
    <recommendedName>
        <fullName evidence="10">Odorant receptor</fullName>
    </recommendedName>
</protein>
<dbReference type="PANTHER" id="PTHR21137:SF3">
    <property type="entry name" value="ODORANT RECEPTOR 30A-RELATED"/>
    <property type="match status" value="1"/>
</dbReference>
<dbReference type="Pfam" id="PF02949">
    <property type="entry name" value="7tm_6"/>
    <property type="match status" value="1"/>
</dbReference>
<feature type="transmembrane region" description="Helical" evidence="10">
    <location>
        <begin position="288"/>
        <end position="312"/>
    </location>
</feature>
<keyword evidence="6 10" id="KW-1133">Transmembrane helix</keyword>
<keyword evidence="5 10" id="KW-0552">Olfaction</keyword>
<comment type="caution">
    <text evidence="11">The sequence shown here is derived from an EMBL/GenBank/DDBJ whole genome shotgun (WGS) entry which is preliminary data.</text>
</comment>
<name>A0A811UN12_CERCA</name>
<accession>A0A811UN12</accession>
<evidence type="ECO:0000256" key="1">
    <source>
        <dbReference type="ARBA" id="ARBA00004651"/>
    </source>
</evidence>
<dbReference type="OrthoDB" id="6597368at2759"/>
<evidence type="ECO:0000256" key="9">
    <source>
        <dbReference type="ARBA" id="ARBA00023224"/>
    </source>
</evidence>
<evidence type="ECO:0000313" key="12">
    <source>
        <dbReference type="Proteomes" id="UP000606786"/>
    </source>
</evidence>
<evidence type="ECO:0000256" key="7">
    <source>
        <dbReference type="ARBA" id="ARBA00023136"/>
    </source>
</evidence>
<proteinExistence type="inferred from homology"/>
<dbReference type="InterPro" id="IPR004117">
    <property type="entry name" value="7tm6_olfct_rcpt"/>
</dbReference>
<reference evidence="11" key="1">
    <citation type="submission" date="2020-11" db="EMBL/GenBank/DDBJ databases">
        <authorList>
            <person name="Whitehead M."/>
        </authorList>
    </citation>
    <scope>NUCLEOTIDE SEQUENCE</scope>
    <source>
        <strain evidence="11">EGII</strain>
    </source>
</reference>
<keyword evidence="2" id="KW-1003">Cell membrane</keyword>
<dbReference type="GO" id="GO:0007165">
    <property type="term" value="P:signal transduction"/>
    <property type="evidence" value="ECO:0007669"/>
    <property type="project" value="UniProtKB-KW"/>
</dbReference>
<comment type="similarity">
    <text evidence="10">Belongs to the insect chemoreceptor superfamily. Heteromeric odorant receptor channel (TC 1.A.69) family.</text>
</comment>
<organism evidence="11 12">
    <name type="scientific">Ceratitis capitata</name>
    <name type="common">Mediterranean fruit fly</name>
    <name type="synonym">Tephritis capitata</name>
    <dbReference type="NCBI Taxonomy" id="7213"/>
    <lineage>
        <taxon>Eukaryota</taxon>
        <taxon>Metazoa</taxon>
        <taxon>Ecdysozoa</taxon>
        <taxon>Arthropoda</taxon>
        <taxon>Hexapoda</taxon>
        <taxon>Insecta</taxon>
        <taxon>Pterygota</taxon>
        <taxon>Neoptera</taxon>
        <taxon>Endopterygota</taxon>
        <taxon>Diptera</taxon>
        <taxon>Brachycera</taxon>
        <taxon>Muscomorpha</taxon>
        <taxon>Tephritoidea</taxon>
        <taxon>Tephritidae</taxon>
        <taxon>Ceratitis</taxon>
        <taxon>Ceratitis</taxon>
    </lineage>
</organism>
<feature type="transmembrane region" description="Helical" evidence="10">
    <location>
        <begin position="139"/>
        <end position="157"/>
    </location>
</feature>
<keyword evidence="9 10" id="KW-0807">Transducer</keyword>
<dbReference type="Proteomes" id="UP000606786">
    <property type="component" value="Unassembled WGS sequence"/>
</dbReference>
<keyword evidence="12" id="KW-1185">Reference proteome</keyword>
<keyword evidence="3 10" id="KW-0716">Sensory transduction</keyword>